<dbReference type="RefSeq" id="WP_161837980.1">
    <property type="nucleotide sequence ID" value="NZ_CP048000.1"/>
</dbReference>
<name>A0A6P1TL48_9FIRM</name>
<evidence type="ECO:0000313" key="3">
    <source>
        <dbReference type="Proteomes" id="UP000464314"/>
    </source>
</evidence>
<dbReference type="Pfam" id="PF14238">
    <property type="entry name" value="DUF4340"/>
    <property type="match status" value="2"/>
</dbReference>
<feature type="domain" description="DUF4340" evidence="1">
    <location>
        <begin position="236"/>
        <end position="415"/>
    </location>
</feature>
<gene>
    <name evidence="2" type="ORF">Ana3638_10535</name>
</gene>
<proteinExistence type="predicted"/>
<dbReference type="EMBL" id="CP048000">
    <property type="protein sequence ID" value="QHQ61153.1"/>
    <property type="molecule type" value="Genomic_DNA"/>
</dbReference>
<keyword evidence="3" id="KW-1185">Reference proteome</keyword>
<protein>
    <submittedName>
        <fullName evidence="2">DUF4340 domain-containing protein</fullName>
    </submittedName>
</protein>
<reference evidence="2 3" key="1">
    <citation type="submission" date="2020-01" db="EMBL/GenBank/DDBJ databases">
        <title>Genome analysis of Anaerocolumna sp. CBA3638.</title>
        <authorList>
            <person name="Kim J."/>
            <person name="Roh S.W."/>
        </authorList>
    </citation>
    <scope>NUCLEOTIDE SEQUENCE [LARGE SCALE GENOMIC DNA]</scope>
    <source>
        <strain evidence="2 3">CBA3638</strain>
    </source>
</reference>
<sequence>MAGSKKKKNLTLIVLLIALILMIAACFSLIKYKDKKAANGNEDSTKETETIANVETDTIQTIYFKNKDNEMTLVKGDDGNWKNSEDEAFPVNQTNAGNMAKAFTDIASSRTITEGVDDLSNFGLDNPAITVTATAKDGTKTTITLGNEAPIGGGYYGALNEDKKVYVLTAAFYNNFTYTLEQMTTVETIPSITATNITHLTVLNKDKPGFEIVYDGSKATDFAGLTKWAMKQPYKTTLPADADAVNTLLGNYSAMSFTSCVDYNASDLSKYGLDDPAASVSLEYFEEYTKDKATSDDKATTDTADNNTQDAKEDEKTKINYTLDLLIGSKDAEGNYYVKTKDSKAVNIMSADTVEKLITIDAYSNVDHYVNLVNLDSINQLDISVDGKTYTLTTEKAEEAKDDTQTKDDTQSGDSKEEVINYYFNGNKVGEDDFKSLYQTIISPTTERDIPEEYFTSNTDQTPVMTLTYHQTDGNTIEIQYKPYDDSYYVVNTNGLEYFLTDMRKVNDIKTALVNFMKNK</sequence>
<dbReference type="KEGG" id="anr:Ana3638_10535"/>
<accession>A0A6P1TL48</accession>
<dbReference type="InterPro" id="IPR025641">
    <property type="entry name" value="DUF4340"/>
</dbReference>
<dbReference type="PROSITE" id="PS51257">
    <property type="entry name" value="PROKAR_LIPOPROTEIN"/>
    <property type="match status" value="1"/>
</dbReference>
<feature type="domain" description="DUF4340" evidence="1">
    <location>
        <begin position="81"/>
        <end position="220"/>
    </location>
</feature>
<evidence type="ECO:0000259" key="1">
    <source>
        <dbReference type="Pfam" id="PF14238"/>
    </source>
</evidence>
<dbReference type="Proteomes" id="UP000464314">
    <property type="component" value="Chromosome"/>
</dbReference>
<evidence type="ECO:0000313" key="2">
    <source>
        <dbReference type="EMBL" id="QHQ61153.1"/>
    </source>
</evidence>
<organism evidence="2 3">
    <name type="scientific">Anaerocolumna sedimenticola</name>
    <dbReference type="NCBI Taxonomy" id="2696063"/>
    <lineage>
        <taxon>Bacteria</taxon>
        <taxon>Bacillati</taxon>
        <taxon>Bacillota</taxon>
        <taxon>Clostridia</taxon>
        <taxon>Lachnospirales</taxon>
        <taxon>Lachnospiraceae</taxon>
        <taxon>Anaerocolumna</taxon>
    </lineage>
</organism>
<dbReference type="AlphaFoldDB" id="A0A6P1TL48"/>